<proteinExistence type="predicted"/>
<comment type="caution">
    <text evidence="1">The sequence shown here is derived from an EMBL/GenBank/DDBJ whole genome shotgun (WGS) entry which is preliminary data.</text>
</comment>
<evidence type="ECO:0000313" key="1">
    <source>
        <dbReference type="EMBL" id="MDX8047525.1"/>
    </source>
</evidence>
<sequence>MKVKEIIVVEGKDDTAKLKQALDVDTIETNGSAINKDILEQIAHAKNKRGVIVFTDPDYPGQRIRQIIDQYIPGCKHAFLTREEAVPGSKQHKSLGIEHASSEVLRRALEQVYELTETGESDITKSDLLHFGLIGGPGSKERRKKLGQRLRIGHINGKQLLKRLQMFNISVEEFEAVMKQIMQEEAHD</sequence>
<dbReference type="Proteomes" id="UP001277972">
    <property type="component" value="Unassembled WGS sequence"/>
</dbReference>
<evidence type="ECO:0000313" key="2">
    <source>
        <dbReference type="Proteomes" id="UP001277972"/>
    </source>
</evidence>
<dbReference type="EC" id="3.1.26.8" evidence="1"/>
<keyword evidence="2" id="KW-1185">Reference proteome</keyword>
<name>A0ACC6M9B0_9BACI</name>
<dbReference type="EMBL" id="JAWZSR010000014">
    <property type="protein sequence ID" value="MDX8047525.1"/>
    <property type="molecule type" value="Genomic_DNA"/>
</dbReference>
<organism evidence="1 2">
    <name type="scientific">Gracilibacillus pellucidus</name>
    <dbReference type="NCBI Taxonomy" id="3095368"/>
    <lineage>
        <taxon>Bacteria</taxon>
        <taxon>Bacillati</taxon>
        <taxon>Bacillota</taxon>
        <taxon>Bacilli</taxon>
        <taxon>Bacillales</taxon>
        <taxon>Bacillaceae</taxon>
        <taxon>Gracilibacillus</taxon>
    </lineage>
</organism>
<reference evidence="1" key="1">
    <citation type="submission" date="2023-11" db="EMBL/GenBank/DDBJ databases">
        <title>Gracilibacillus pellucida a moderately halophilic bacterium isolated from saline soil in Xinjiang province.</title>
        <authorList>
            <person name="Zhang Z."/>
            <person name="Tan F."/>
            <person name="Wang Y."/>
            <person name="Xia M."/>
        </authorList>
    </citation>
    <scope>NUCLEOTIDE SEQUENCE</scope>
    <source>
        <strain evidence="1">S3-1-1</strain>
    </source>
</reference>
<protein>
    <submittedName>
        <fullName evidence="1">Ribonuclease M5</fullName>
        <ecNumber evidence="1">3.1.26.8</ecNumber>
    </submittedName>
</protein>
<gene>
    <name evidence="1" type="primary">rnmV</name>
    <name evidence="1" type="ORF">SH601_16280</name>
</gene>
<accession>A0ACC6M9B0</accession>
<keyword evidence="1" id="KW-0378">Hydrolase</keyword>